<sequence length="283" mass="29567">GAAALAAVAEAVAAGETPSPAVLAGLVAVAAEASGTAAGAKSFHAPAYVPSGPPKPRVLVIGDENLKFAAGLQKAYPDTDFTAVTVLSRHNLESYGFDPLPQALFGRVQHSVDPSRVSRYVPPHHFDGVLLFLPGLGFAVPRELGSSDLSLFAWRTHVFVFSLLRSLKQSIRADGGRLHLVWPDEVSLMSSPCGAAGIELFRLLALCGCRPAGAEFEVSRLEEGSFSPFLLGDVPTEVPEWLGGVQVSSFTFGKGAISIPEAAGTCTATSPSPWPIIIRGNVP</sequence>
<accession>A0ABN9VDF7</accession>
<evidence type="ECO:0000313" key="1">
    <source>
        <dbReference type="EMBL" id="CAK0870822.1"/>
    </source>
</evidence>
<comment type="caution">
    <text evidence="1">The sequence shown here is derived from an EMBL/GenBank/DDBJ whole genome shotgun (WGS) entry which is preliminary data.</text>
</comment>
<dbReference type="Proteomes" id="UP001189429">
    <property type="component" value="Unassembled WGS sequence"/>
</dbReference>
<protein>
    <recommendedName>
        <fullName evidence="3">25S rRNA (uridine-N(3))-methyltransferase BMT5-like domain-containing protein</fullName>
    </recommendedName>
</protein>
<evidence type="ECO:0008006" key="3">
    <source>
        <dbReference type="Google" id="ProtNLM"/>
    </source>
</evidence>
<gene>
    <name evidence="1" type="ORF">PCOR1329_LOCUS56815</name>
</gene>
<organism evidence="1 2">
    <name type="scientific">Prorocentrum cordatum</name>
    <dbReference type="NCBI Taxonomy" id="2364126"/>
    <lineage>
        <taxon>Eukaryota</taxon>
        <taxon>Sar</taxon>
        <taxon>Alveolata</taxon>
        <taxon>Dinophyceae</taxon>
        <taxon>Prorocentrales</taxon>
        <taxon>Prorocentraceae</taxon>
        <taxon>Prorocentrum</taxon>
    </lineage>
</organism>
<dbReference type="EMBL" id="CAUYUJ010017001">
    <property type="protein sequence ID" value="CAK0870822.1"/>
    <property type="molecule type" value="Genomic_DNA"/>
</dbReference>
<keyword evidence="2" id="KW-1185">Reference proteome</keyword>
<feature type="non-terminal residue" evidence="1">
    <location>
        <position position="1"/>
    </location>
</feature>
<name>A0ABN9VDF7_9DINO</name>
<reference evidence="1" key="1">
    <citation type="submission" date="2023-10" db="EMBL/GenBank/DDBJ databases">
        <authorList>
            <person name="Chen Y."/>
            <person name="Shah S."/>
            <person name="Dougan E. K."/>
            <person name="Thang M."/>
            <person name="Chan C."/>
        </authorList>
    </citation>
    <scope>NUCLEOTIDE SEQUENCE [LARGE SCALE GENOMIC DNA]</scope>
</reference>
<evidence type="ECO:0000313" key="2">
    <source>
        <dbReference type="Proteomes" id="UP001189429"/>
    </source>
</evidence>
<proteinExistence type="predicted"/>